<dbReference type="InterPro" id="IPR001849">
    <property type="entry name" value="PH_domain"/>
</dbReference>
<feature type="region of interest" description="Disordered" evidence="1">
    <location>
        <begin position="649"/>
        <end position="670"/>
    </location>
</feature>
<accession>A0ABR0YY31</accession>
<name>A0ABR0YY31_HUSHU</name>
<dbReference type="PANTHER" id="PTHR46810">
    <property type="entry name" value="INACTIVE POLYGLYCYLASE TTLL10"/>
    <property type="match status" value="1"/>
</dbReference>
<organism evidence="3 4">
    <name type="scientific">Huso huso</name>
    <name type="common">Beluga</name>
    <name type="synonym">Acipenser huso</name>
    <dbReference type="NCBI Taxonomy" id="61971"/>
    <lineage>
        <taxon>Eukaryota</taxon>
        <taxon>Metazoa</taxon>
        <taxon>Chordata</taxon>
        <taxon>Craniata</taxon>
        <taxon>Vertebrata</taxon>
        <taxon>Euteleostomi</taxon>
        <taxon>Actinopterygii</taxon>
        <taxon>Chondrostei</taxon>
        <taxon>Acipenseriformes</taxon>
        <taxon>Acipenseridae</taxon>
        <taxon>Huso</taxon>
    </lineage>
</organism>
<feature type="compositionally biased region" description="Low complexity" evidence="1">
    <location>
        <begin position="534"/>
        <end position="543"/>
    </location>
</feature>
<dbReference type="InterPro" id="IPR004344">
    <property type="entry name" value="TTL/TTLL_fam"/>
</dbReference>
<dbReference type="PANTHER" id="PTHR46810:SF1">
    <property type="entry name" value="INACTIVE POLYGLYCYLASE TTLL10"/>
    <property type="match status" value="1"/>
</dbReference>
<dbReference type="PROSITE" id="PS51221">
    <property type="entry name" value="TTL"/>
    <property type="match status" value="1"/>
</dbReference>
<dbReference type="SMART" id="SM00233">
    <property type="entry name" value="PH"/>
    <property type="match status" value="2"/>
</dbReference>
<keyword evidence="4" id="KW-1185">Reference proteome</keyword>
<dbReference type="Gene3D" id="2.30.29.30">
    <property type="entry name" value="Pleckstrin-homology domain (PH domain)/Phosphotyrosine-binding domain (PTB)"/>
    <property type="match status" value="2"/>
</dbReference>
<feature type="compositionally biased region" description="Polar residues" evidence="1">
    <location>
        <begin position="553"/>
        <end position="573"/>
    </location>
</feature>
<feature type="region of interest" description="Disordered" evidence="1">
    <location>
        <begin position="49"/>
        <end position="78"/>
    </location>
</feature>
<dbReference type="InterPro" id="IPR011993">
    <property type="entry name" value="PH-like_dom_sf"/>
</dbReference>
<dbReference type="EMBL" id="JAHFZB010000021">
    <property type="protein sequence ID" value="KAK6477489.1"/>
    <property type="molecule type" value="Genomic_DNA"/>
</dbReference>
<feature type="region of interest" description="Disordered" evidence="1">
    <location>
        <begin position="481"/>
        <end position="582"/>
    </location>
</feature>
<evidence type="ECO:0000313" key="4">
    <source>
        <dbReference type="Proteomes" id="UP001369086"/>
    </source>
</evidence>
<feature type="compositionally biased region" description="Basic and acidic residues" evidence="1">
    <location>
        <begin position="65"/>
        <end position="75"/>
    </location>
</feature>
<dbReference type="SUPFAM" id="SSF56059">
    <property type="entry name" value="Glutathione synthetase ATP-binding domain-like"/>
    <property type="match status" value="1"/>
</dbReference>
<dbReference type="Proteomes" id="UP001369086">
    <property type="component" value="Unassembled WGS sequence"/>
</dbReference>
<gene>
    <name evidence="3" type="ORF">HHUSO_G22461</name>
</gene>
<feature type="domain" description="PH" evidence="2">
    <location>
        <begin position="788"/>
        <end position="887"/>
    </location>
</feature>
<dbReference type="SUPFAM" id="SSF50729">
    <property type="entry name" value="PH domain-like"/>
    <property type="match status" value="2"/>
</dbReference>
<dbReference type="Pfam" id="PF03133">
    <property type="entry name" value="TTL"/>
    <property type="match status" value="1"/>
</dbReference>
<reference evidence="3 4" key="1">
    <citation type="submission" date="2021-05" db="EMBL/GenBank/DDBJ databases">
        <authorList>
            <person name="Zahm M."/>
            <person name="Klopp C."/>
            <person name="Cabau C."/>
            <person name="Kuhl H."/>
            <person name="Suciu R."/>
            <person name="Ciorpac M."/>
            <person name="Holostenco D."/>
            <person name="Gessner J."/>
            <person name="Wuertz S."/>
            <person name="Hohne C."/>
            <person name="Stock M."/>
            <person name="Gislard M."/>
            <person name="Lluch J."/>
            <person name="Milhes M."/>
            <person name="Lampietro C."/>
            <person name="Lopez Roques C."/>
            <person name="Donnadieu C."/>
            <person name="Du K."/>
            <person name="Schartl M."/>
            <person name="Guiguen Y."/>
        </authorList>
    </citation>
    <scope>NUCLEOTIDE SEQUENCE [LARGE SCALE GENOMIC DNA]</scope>
    <source>
        <strain evidence="3">Hh-F2</strain>
        <tissue evidence="3">Blood</tissue>
    </source>
</reference>
<protein>
    <submittedName>
        <fullName evidence="3">Protein polyglycylase TTLL10-like</fullName>
    </submittedName>
</protein>
<dbReference type="PROSITE" id="PS50003">
    <property type="entry name" value="PH_DOMAIN"/>
    <property type="match status" value="1"/>
</dbReference>
<evidence type="ECO:0000256" key="1">
    <source>
        <dbReference type="SAM" id="MobiDB-lite"/>
    </source>
</evidence>
<evidence type="ECO:0000313" key="3">
    <source>
        <dbReference type="EMBL" id="KAK6477489.1"/>
    </source>
</evidence>
<dbReference type="Gene3D" id="3.30.470.20">
    <property type="entry name" value="ATP-grasp fold, B domain"/>
    <property type="match status" value="1"/>
</dbReference>
<sequence>MASGQAMPVILFVEQVFKSSLCSFPQFIPKFTARRLYNFPAPDGLVIESPDCGKEEGPSKLSFKRSSESDKKQDPKGPGPFFYIGGGNGGALVGAYCLSKGWQRINNKNREDYKLKWCETKSYATYINFRQSEQLVYQIPNNKVLTTKIGLLSSLREYERVVTKVQLGRASKLLKLEDFFPDTFRMDVKEEREAFFALYEERQVWICKPTGLNQGRGIFLLKTAEDMEDFRSRLQNIEENPLYKKIPFKSPQARIVQRYVQNPLLLEGKKFDVRSYFLIASTVPYMVFFRHGYVRLTCESYDPNSNDLTAHLTNQYMQKKNPLYNDLKEETVWSMERFNDYVNEKSRAAKGLPEDWVCTVFATRMQQIMMQCFLAVKSKLECKLGYFDLIGCDFLIDEDFKVWLLEMNCNPALHTNCEVLKEVIPSVVNETLDLAFEIFNKYRKGRSIMPLDAQKDFTLLYNGELNDLLMRSRAAGANFQTAMRPKSATQTSPSPPKPSEQKQRQAGPFTAKVSISAASQPLQRPAQEEGTETPNNPSPSSVKPKNKAELKPSKSTLSRRNDPNSSDLGNLTSPILGKEEAKVTTVSMPVLSERSFTSSHPGSFSTEKSPASTSRSYSYFCLGSAQVTAVKLQPRVPAAKFLNKEEIMAADPAEDHQRASEEDPKPGKETETCKLYDRRTAVIPSGMGCCSVTQRHSGTDQVGPEEMELLEIGNGGIWSLGETSHRVPLQNRSGHSADSSPQVSNNILQNTTSLMAVLWGQTKEALHSKIYNDLIDGWEGQAIHTYREIIWSSVAHLHNSHTQERSEIYLVLFSFHLLILAVDHAKRGFVYQGILPLSGMTIQEVKNSENVSNMFEITAPMVEPKMVICTSPTERRVWVDNIRDRVQKSMTQHMVPFQSVLSSLMPFDEKWKKNELEKYLLHNPIWNWEGTPIQHLGHIHYISMVAVTNSNQEENQTRLLVLFPSELVILSFDFQRANIIYEGRLPLTSIQAVEKSAVSGRLEFEITGHMMEPMLVSCFSSEDYENWLFRLQQPEQIFSAITEQPPPLIPKKQKS</sequence>
<proteinExistence type="predicted"/>
<comment type="caution">
    <text evidence="3">The sequence shown here is derived from an EMBL/GenBank/DDBJ whole genome shotgun (WGS) entry which is preliminary data.</text>
</comment>
<dbReference type="InterPro" id="IPR027752">
    <property type="entry name" value="TTLL10"/>
</dbReference>
<evidence type="ECO:0000259" key="2">
    <source>
        <dbReference type="PROSITE" id="PS50003"/>
    </source>
</evidence>